<proteinExistence type="predicted"/>
<evidence type="ECO:0000313" key="1">
    <source>
        <dbReference type="EMBL" id="MEQ2229004.1"/>
    </source>
</evidence>
<comment type="caution">
    <text evidence="1">The sequence shown here is derived from an EMBL/GenBank/DDBJ whole genome shotgun (WGS) entry which is preliminary data.</text>
</comment>
<dbReference type="Proteomes" id="UP001482620">
    <property type="component" value="Unassembled WGS sequence"/>
</dbReference>
<keyword evidence="2" id="KW-1185">Reference proteome</keyword>
<protein>
    <submittedName>
        <fullName evidence="1">Uncharacterized protein</fullName>
    </submittedName>
</protein>
<organism evidence="1 2">
    <name type="scientific">Ilyodon furcidens</name>
    <name type="common">goldbreast splitfin</name>
    <dbReference type="NCBI Taxonomy" id="33524"/>
    <lineage>
        <taxon>Eukaryota</taxon>
        <taxon>Metazoa</taxon>
        <taxon>Chordata</taxon>
        <taxon>Craniata</taxon>
        <taxon>Vertebrata</taxon>
        <taxon>Euteleostomi</taxon>
        <taxon>Actinopterygii</taxon>
        <taxon>Neopterygii</taxon>
        <taxon>Teleostei</taxon>
        <taxon>Neoteleostei</taxon>
        <taxon>Acanthomorphata</taxon>
        <taxon>Ovalentaria</taxon>
        <taxon>Atherinomorphae</taxon>
        <taxon>Cyprinodontiformes</taxon>
        <taxon>Goodeidae</taxon>
        <taxon>Ilyodon</taxon>
    </lineage>
</organism>
<dbReference type="EMBL" id="JAHRIQ010024389">
    <property type="protein sequence ID" value="MEQ2229004.1"/>
    <property type="molecule type" value="Genomic_DNA"/>
</dbReference>
<accession>A0ABV0T943</accession>
<reference evidence="1 2" key="1">
    <citation type="submission" date="2021-06" db="EMBL/GenBank/DDBJ databases">
        <authorList>
            <person name="Palmer J.M."/>
        </authorList>
    </citation>
    <scope>NUCLEOTIDE SEQUENCE [LARGE SCALE GENOMIC DNA]</scope>
    <source>
        <strain evidence="2">if_2019</strain>
        <tissue evidence="1">Muscle</tissue>
    </source>
</reference>
<name>A0ABV0T943_9TELE</name>
<sequence>MSHITTENKHANISPAQQRGLHRLVSAGARGQLTEDCSPSDASLETNDEATCVLGDFLLEHCSSFPNPETSLAGLLVLQKLLLGQNITTVKKMDRTASRPSLVSKCNTNNM</sequence>
<evidence type="ECO:0000313" key="2">
    <source>
        <dbReference type="Proteomes" id="UP001482620"/>
    </source>
</evidence>
<gene>
    <name evidence="1" type="ORF">ILYODFUR_014444</name>
</gene>